<name>A0ABP7LXA4_9SPHN</name>
<protein>
    <recommendedName>
        <fullName evidence="2">Phosphomevalonate dehydratase small subunit-like domain-containing protein</fullName>
    </recommendedName>
</protein>
<keyword evidence="4" id="KW-1185">Reference proteome</keyword>
<dbReference type="Gene3D" id="3.50.30.10">
    <property type="entry name" value="Phosphohistidine domain"/>
    <property type="match status" value="1"/>
</dbReference>
<dbReference type="SUPFAM" id="SSF52016">
    <property type="entry name" value="LeuD/IlvD-like"/>
    <property type="match status" value="1"/>
</dbReference>
<proteinExistence type="predicted"/>
<dbReference type="Proteomes" id="UP001500827">
    <property type="component" value="Unassembled WGS sequence"/>
</dbReference>
<reference evidence="4" key="1">
    <citation type="journal article" date="2019" name="Int. J. Syst. Evol. Microbiol.">
        <title>The Global Catalogue of Microorganisms (GCM) 10K type strain sequencing project: providing services to taxonomists for standard genome sequencing and annotation.</title>
        <authorList>
            <consortium name="The Broad Institute Genomics Platform"/>
            <consortium name="The Broad Institute Genome Sequencing Center for Infectious Disease"/>
            <person name="Wu L."/>
            <person name="Ma J."/>
        </authorList>
    </citation>
    <scope>NUCLEOTIDE SEQUENCE [LARGE SCALE GENOMIC DNA]</scope>
    <source>
        <strain evidence="4">JCM 17543</strain>
    </source>
</reference>
<keyword evidence="1" id="KW-0456">Lyase</keyword>
<dbReference type="Pfam" id="PF01989">
    <property type="entry name" value="AcnX_swivel_put"/>
    <property type="match status" value="1"/>
</dbReference>
<comment type="caution">
    <text evidence="3">The sequence shown here is derived from an EMBL/GenBank/DDBJ whole genome shotgun (WGS) entry which is preliminary data.</text>
</comment>
<gene>
    <name evidence="3" type="ORF">GCM10022276_27960</name>
</gene>
<dbReference type="EMBL" id="BAABBM010000001">
    <property type="protein sequence ID" value="GAA3907977.1"/>
    <property type="molecule type" value="Genomic_DNA"/>
</dbReference>
<evidence type="ECO:0000256" key="1">
    <source>
        <dbReference type="ARBA" id="ARBA00023239"/>
    </source>
</evidence>
<feature type="domain" description="Phosphomevalonate dehydratase small subunit-like" evidence="2">
    <location>
        <begin position="61"/>
        <end position="136"/>
    </location>
</feature>
<accession>A0ABP7LXA4</accession>
<evidence type="ECO:0000313" key="4">
    <source>
        <dbReference type="Proteomes" id="UP001500827"/>
    </source>
</evidence>
<evidence type="ECO:0000313" key="3">
    <source>
        <dbReference type="EMBL" id="GAA3907977.1"/>
    </source>
</evidence>
<dbReference type="InterPro" id="IPR002840">
    <property type="entry name" value="PMDh-S-like_dom"/>
</dbReference>
<organism evidence="3 4">
    <name type="scientific">Sphingomonas limnosediminicola</name>
    <dbReference type="NCBI Taxonomy" id="940133"/>
    <lineage>
        <taxon>Bacteria</taxon>
        <taxon>Pseudomonadati</taxon>
        <taxon>Pseudomonadota</taxon>
        <taxon>Alphaproteobacteria</taxon>
        <taxon>Sphingomonadales</taxon>
        <taxon>Sphingomonadaceae</taxon>
        <taxon>Sphingomonas</taxon>
    </lineage>
</organism>
<evidence type="ECO:0000259" key="2">
    <source>
        <dbReference type="Pfam" id="PF01989"/>
    </source>
</evidence>
<sequence length="172" mass="18487">MIVLSATFNSEGKMEQTIAPRPTEMTTQEQKIVLTGIARSKGKAKAEAMVFSHRFGWAFNHVGNEDGKVLTAGWDHQGESVTGKIVVYPTVTGSTSGAVSLYFKVKQSKHGPAGLICREIFPFDISGAIASEIPAVDKLDQDPITTIKNGDIVEIDAPEVGQKATVTITRRA</sequence>